<dbReference type="PROSITE" id="PS51257">
    <property type="entry name" value="PROKAR_LIPOPROTEIN"/>
    <property type="match status" value="1"/>
</dbReference>
<keyword evidence="3" id="KW-0813">Transport</keyword>
<comment type="subcellular location">
    <subcellularLocation>
        <location evidence="1">Cell envelope</location>
    </subcellularLocation>
</comment>
<dbReference type="Gene3D" id="3.40.190.10">
    <property type="entry name" value="Periplasmic binding protein-like II"/>
    <property type="match status" value="1"/>
</dbReference>
<dbReference type="AlphaFoldDB" id="A0A1I6PLX6"/>
<dbReference type="GO" id="GO:0043190">
    <property type="term" value="C:ATP-binding cassette (ABC) transporter complex"/>
    <property type="evidence" value="ECO:0007669"/>
    <property type="project" value="InterPro"/>
</dbReference>
<dbReference type="FunFam" id="3.10.105.10:FF:000001">
    <property type="entry name" value="Oligopeptide ABC transporter, oligopeptide-binding protein"/>
    <property type="match status" value="1"/>
</dbReference>
<evidence type="ECO:0000256" key="4">
    <source>
        <dbReference type="ARBA" id="ARBA00022729"/>
    </source>
</evidence>
<dbReference type="InterPro" id="IPR000914">
    <property type="entry name" value="SBP_5_dom"/>
</dbReference>
<keyword evidence="5" id="KW-0653">Protein transport</keyword>
<dbReference type="FunFam" id="3.90.76.10:FF:000001">
    <property type="entry name" value="Oligopeptide ABC transporter substrate-binding protein"/>
    <property type="match status" value="1"/>
</dbReference>
<evidence type="ECO:0000256" key="3">
    <source>
        <dbReference type="ARBA" id="ARBA00022448"/>
    </source>
</evidence>
<dbReference type="OrthoDB" id="9801912at2"/>
<evidence type="ECO:0000259" key="7">
    <source>
        <dbReference type="Pfam" id="PF00496"/>
    </source>
</evidence>
<dbReference type="Gene3D" id="3.10.105.10">
    <property type="entry name" value="Dipeptide-binding Protein, Domain 3"/>
    <property type="match status" value="1"/>
</dbReference>
<dbReference type="SUPFAM" id="SSF53850">
    <property type="entry name" value="Periplasmic binding protein-like II"/>
    <property type="match status" value="1"/>
</dbReference>
<accession>A0A1I6PLX6</accession>
<gene>
    <name evidence="8" type="ORF">SAMN05444972_1025</name>
</gene>
<name>A0A1I6PLX6_9BACL</name>
<feature type="signal peptide" evidence="6">
    <location>
        <begin position="1"/>
        <end position="20"/>
    </location>
</feature>
<keyword evidence="5" id="KW-0571">Peptide transport</keyword>
<feature type="chain" id="PRO_5039200619" evidence="6">
    <location>
        <begin position="21"/>
        <end position="534"/>
    </location>
</feature>
<dbReference type="PANTHER" id="PTHR30290:SF79">
    <property type="entry name" value="DIPEPTIDE-BINDING PROTEIN DPPE"/>
    <property type="match status" value="1"/>
</dbReference>
<proteinExistence type="inferred from homology"/>
<dbReference type="CDD" id="cd08504">
    <property type="entry name" value="PBP2_OppA"/>
    <property type="match status" value="1"/>
</dbReference>
<dbReference type="InterPro" id="IPR039424">
    <property type="entry name" value="SBP_5"/>
</dbReference>
<sequence>MKRSVKYLAILLLCSLVISACVNGEKGAGRNSSITLNAQTEPPTLDPALATDTTSGWILDYLFEGLFKKDANGNLVEGCAKAVKVSKDRKNYTFILKKNARWSDGSPLTAHDFEYAWKRVLNPKTASQFAFYLYYLKGAEAYNKGKGKAEDVGVHALDDLTLKVSLNAPVAYFPELLSFWITYPVKQEIVEKNPKNWWGGTQSLVSNGAYQLTQWKHGDHLMVKKNSLYEGIKKIQVEQIEWKMVGDAKTAYQMFKTKELDVVTDLPADLLEKERGSKEFQTTPYFGTYMYLFNVKKKPFTNDKIRRAFNLAIRRQSIVDHVSRGGQKPARAFVPYGYKTPENRDFREAAPSYLDEDITKAKNLLKEGMKEEGWRELPSVEIAYNSDENHKAIAEAIQGMLRKNLGVEVSLTHQEWKVYLTTVSQQDYQMARMGWVGIIVDPVIFLDYFLGDSPNNQTGWSNKKYDRLLAKAKQEKNENRRLSLLHQAEKILMKDLPYIPIYYYSQNSMIQRDWKHIVLRSNRYPDVRWAIRKH</sequence>
<organism evidence="8 9">
    <name type="scientific">Marininema halotolerans</name>
    <dbReference type="NCBI Taxonomy" id="1155944"/>
    <lineage>
        <taxon>Bacteria</taxon>
        <taxon>Bacillati</taxon>
        <taxon>Bacillota</taxon>
        <taxon>Bacilli</taxon>
        <taxon>Bacillales</taxon>
        <taxon>Thermoactinomycetaceae</taxon>
        <taxon>Marininema</taxon>
    </lineage>
</organism>
<dbReference type="Gene3D" id="3.90.76.10">
    <property type="entry name" value="Dipeptide-binding Protein, Domain 1"/>
    <property type="match status" value="1"/>
</dbReference>
<dbReference type="GO" id="GO:0030288">
    <property type="term" value="C:outer membrane-bounded periplasmic space"/>
    <property type="evidence" value="ECO:0007669"/>
    <property type="project" value="UniProtKB-ARBA"/>
</dbReference>
<comment type="similarity">
    <text evidence="2">Belongs to the bacterial solute-binding protein 5 family.</text>
</comment>
<feature type="domain" description="Solute-binding protein family 5" evidence="7">
    <location>
        <begin position="75"/>
        <end position="456"/>
    </location>
</feature>
<evidence type="ECO:0000256" key="5">
    <source>
        <dbReference type="ARBA" id="ARBA00022856"/>
    </source>
</evidence>
<dbReference type="Proteomes" id="UP000198660">
    <property type="component" value="Unassembled WGS sequence"/>
</dbReference>
<dbReference type="InterPro" id="IPR030678">
    <property type="entry name" value="Peptide/Ni-bd"/>
</dbReference>
<dbReference type="Pfam" id="PF00496">
    <property type="entry name" value="SBP_bac_5"/>
    <property type="match status" value="1"/>
</dbReference>
<keyword evidence="4 6" id="KW-0732">Signal</keyword>
<evidence type="ECO:0000313" key="8">
    <source>
        <dbReference type="EMBL" id="SFS41194.1"/>
    </source>
</evidence>
<dbReference type="GO" id="GO:1904680">
    <property type="term" value="F:peptide transmembrane transporter activity"/>
    <property type="evidence" value="ECO:0007669"/>
    <property type="project" value="TreeGrafter"/>
</dbReference>
<dbReference type="GO" id="GO:0015833">
    <property type="term" value="P:peptide transport"/>
    <property type="evidence" value="ECO:0007669"/>
    <property type="project" value="UniProtKB-KW"/>
</dbReference>
<reference evidence="9" key="1">
    <citation type="submission" date="2016-10" db="EMBL/GenBank/DDBJ databases">
        <authorList>
            <person name="Varghese N."/>
            <person name="Submissions S."/>
        </authorList>
    </citation>
    <scope>NUCLEOTIDE SEQUENCE [LARGE SCALE GENOMIC DNA]</scope>
    <source>
        <strain evidence="9">DSM 45789</strain>
    </source>
</reference>
<protein>
    <submittedName>
        <fullName evidence="8">Oligopeptide transport system substrate-binding protein</fullName>
    </submittedName>
</protein>
<dbReference type="PANTHER" id="PTHR30290">
    <property type="entry name" value="PERIPLASMIC BINDING COMPONENT OF ABC TRANSPORTER"/>
    <property type="match status" value="1"/>
</dbReference>
<evidence type="ECO:0000256" key="2">
    <source>
        <dbReference type="ARBA" id="ARBA00005695"/>
    </source>
</evidence>
<evidence type="ECO:0000256" key="1">
    <source>
        <dbReference type="ARBA" id="ARBA00004196"/>
    </source>
</evidence>
<dbReference type="EMBL" id="FPAA01000002">
    <property type="protein sequence ID" value="SFS41194.1"/>
    <property type="molecule type" value="Genomic_DNA"/>
</dbReference>
<keyword evidence="9" id="KW-1185">Reference proteome</keyword>
<dbReference type="RefSeq" id="WP_091833501.1">
    <property type="nucleotide sequence ID" value="NZ_FPAA01000002.1"/>
</dbReference>
<dbReference type="PIRSF" id="PIRSF002741">
    <property type="entry name" value="MppA"/>
    <property type="match status" value="1"/>
</dbReference>
<evidence type="ECO:0000256" key="6">
    <source>
        <dbReference type="SAM" id="SignalP"/>
    </source>
</evidence>
<evidence type="ECO:0000313" key="9">
    <source>
        <dbReference type="Proteomes" id="UP000198660"/>
    </source>
</evidence>